<dbReference type="Proteomes" id="UP000217257">
    <property type="component" value="Chromosome"/>
</dbReference>
<evidence type="ECO:0000256" key="1">
    <source>
        <dbReference type="SAM" id="SignalP"/>
    </source>
</evidence>
<proteinExistence type="predicted"/>
<dbReference type="InterPro" id="IPR024038">
    <property type="entry name" value="MYXO-CTERM"/>
</dbReference>
<evidence type="ECO:0000313" key="3">
    <source>
        <dbReference type="Proteomes" id="UP000217257"/>
    </source>
</evidence>
<name>A0A250JA18_9BACT</name>
<gene>
    <name evidence="2" type="ORF">CYFUS_005857</name>
</gene>
<dbReference type="EMBL" id="CP022098">
    <property type="protein sequence ID" value="ATB40408.1"/>
    <property type="molecule type" value="Genomic_DNA"/>
</dbReference>
<accession>A0A250JA18</accession>
<dbReference type="KEGG" id="cfus:CYFUS_005857"/>
<dbReference type="InterPro" id="IPR017756">
    <property type="entry name" value="TM_Gly-Cys-Arg_CS"/>
</dbReference>
<feature type="signal peptide" evidence="1">
    <location>
        <begin position="1"/>
        <end position="41"/>
    </location>
</feature>
<organism evidence="2 3">
    <name type="scientific">Cystobacter fuscus</name>
    <dbReference type="NCBI Taxonomy" id="43"/>
    <lineage>
        <taxon>Bacteria</taxon>
        <taxon>Pseudomonadati</taxon>
        <taxon>Myxococcota</taxon>
        <taxon>Myxococcia</taxon>
        <taxon>Myxococcales</taxon>
        <taxon>Cystobacterineae</taxon>
        <taxon>Archangiaceae</taxon>
        <taxon>Cystobacter</taxon>
    </lineage>
</organism>
<feature type="chain" id="PRO_5013327002" evidence="1">
    <location>
        <begin position="42"/>
        <end position="1061"/>
    </location>
</feature>
<dbReference type="AlphaFoldDB" id="A0A250JA18"/>
<dbReference type="NCBIfam" id="TIGR03382">
    <property type="entry name" value="GC_trans_RRR"/>
    <property type="match status" value="1"/>
</dbReference>
<sequence>MRPTGSTFERSSPTRWRTRARLVCLAAAGVLAMLAASRAHAGWREVTAVTERPNDVLDVWGNGTFSLGYLADSGGGVYLFVDGGVAHNLKGLGANDSVGTSYQPDTGCFVSIDDYGQRVSRGTDGGLCGGVTPGSSIISPDNGFHRVKQVPGGGAAAMTRGNEQHTVLLSGAGIDVPADTFEPVVRLELTSKPDAPFAVTRVGSKIYSFLGSSSVVPNGKWGTLNPKSEPSWFLDNPDGGSVGPLRAVALFPVEGSSVPFAVMGARHAFLQGSTTSLHVAQPLEPGEELVALSMGVEGGGDGGHGFGMALVTRADGSRQVMSPLPMPEEASAGTLWRPRVIPPDVMKNMTAKLTQVACHGASFCVLTAPGETVHNVFTYSNEAGPELSVLDSDGGVVTAMDFEEDENLQLTFLGKDSDGDPVRLTAAYSATGPWEVKSMSAEPGEPVVMDISTRPICQTTDAGHFEVTASDGLAAHEVRRTMPVRVLHTSRPEMPQVVRSDGSVVDPGQLAGELVAGGAPLTLHAVGDRTSANCGWASKRWTRVSTDGPVPTQLEGRATLVPPRFFCEAGGRDYQYQLDVVDEGGLSNFQRYTVHQKPWGAPERVFATDGVVVNVRPGARLELSPEGSHGCVNAPGFPGMVTTWDMRLEDGRVPGPELSIQKQEGGAVTDFPVDATGLVLQTSVCQPPARVRVSATNAVGTERGAPSQRELVIESAWTPLKPDSLQVSLSESAQTLWVDSPLDCEVERELRADLRLEPEDANVPTRTASVAVPGEWSLADLDCGLYHLRATLEDSTGSSMEQQDRQLVLPGRGVSLEPRPQNGMKAVCGQGATMTLSSLVTPTPGFCQTPDYTWTYASALELEQLSEPDGSVRLATKEKELDALLGGVVRVGVTASKGPARTELSFDVPISVDPFVKVGRRSELPVASETGLVSVLVDLTNTTACDVSGARYVEHLEGLAYVEGSATLDGAPVETHWNGSALQVDGLLLAGGATRTLSYVARPLLVGERRMWGEASKGDVRLSASEANEPRPSGCGCASSGSGPMLFVLAALGAALRRRRR</sequence>
<dbReference type="NCBIfam" id="TIGR03901">
    <property type="entry name" value="MYXO-CTERM"/>
    <property type="match status" value="1"/>
</dbReference>
<protein>
    <submittedName>
        <fullName evidence="2">Uncharacterized protein</fullName>
    </submittedName>
</protein>
<evidence type="ECO:0000313" key="2">
    <source>
        <dbReference type="EMBL" id="ATB40408.1"/>
    </source>
</evidence>
<keyword evidence="1" id="KW-0732">Signal</keyword>
<reference evidence="2 3" key="1">
    <citation type="submission" date="2017-06" db="EMBL/GenBank/DDBJ databases">
        <title>Sequencing and comparative analysis of myxobacterial genomes.</title>
        <authorList>
            <person name="Rupp O."/>
            <person name="Goesmann A."/>
            <person name="Sogaard-Andersen L."/>
        </authorList>
    </citation>
    <scope>NUCLEOTIDE SEQUENCE [LARGE SCALE GENOMIC DNA]</scope>
    <source>
        <strain evidence="2 3">DSM 52655</strain>
    </source>
</reference>